<keyword evidence="1" id="KW-0732">Signal</keyword>
<dbReference type="InterPro" id="IPR012338">
    <property type="entry name" value="Beta-lactam/transpept-like"/>
</dbReference>
<dbReference type="InterPro" id="IPR001466">
    <property type="entry name" value="Beta-lactam-related"/>
</dbReference>
<feature type="signal peptide" evidence="1">
    <location>
        <begin position="1"/>
        <end position="23"/>
    </location>
</feature>
<keyword evidence="4" id="KW-1185">Reference proteome</keyword>
<dbReference type="PANTHER" id="PTHR43283:SF7">
    <property type="entry name" value="BETA-LACTAMASE-RELATED DOMAIN-CONTAINING PROTEIN"/>
    <property type="match status" value="1"/>
</dbReference>
<dbReference type="SUPFAM" id="SSF56601">
    <property type="entry name" value="beta-lactamase/transpeptidase-like"/>
    <property type="match status" value="1"/>
</dbReference>
<dbReference type="RefSeq" id="WP_038482201.1">
    <property type="nucleotide sequence ID" value="NZ_CP009451.1"/>
</dbReference>
<protein>
    <submittedName>
        <fullName evidence="3">Beta-lactamase</fullName>
    </submittedName>
</protein>
<dbReference type="Proteomes" id="UP000029481">
    <property type="component" value="Chromosome"/>
</dbReference>
<feature type="domain" description="Beta-lactamase-related" evidence="2">
    <location>
        <begin position="117"/>
        <end position="417"/>
    </location>
</feature>
<proteinExistence type="predicted"/>
<organism evidence="3 4">
    <name type="scientific">Cedecea neteri</name>
    <dbReference type="NCBI Taxonomy" id="158822"/>
    <lineage>
        <taxon>Bacteria</taxon>
        <taxon>Pseudomonadati</taxon>
        <taxon>Pseudomonadota</taxon>
        <taxon>Gammaproteobacteria</taxon>
        <taxon>Enterobacterales</taxon>
        <taxon>Enterobacteriaceae</taxon>
        <taxon>Cedecea</taxon>
    </lineage>
</organism>
<dbReference type="Pfam" id="PF00144">
    <property type="entry name" value="Beta-lactamase"/>
    <property type="match status" value="1"/>
</dbReference>
<evidence type="ECO:0000256" key="1">
    <source>
        <dbReference type="SAM" id="SignalP"/>
    </source>
</evidence>
<accession>A0A089Q9T0</accession>
<dbReference type="InterPro" id="IPR050789">
    <property type="entry name" value="Diverse_Enzym_Activities"/>
</dbReference>
<dbReference type="AlphaFoldDB" id="A0A089Q9T0"/>
<evidence type="ECO:0000313" key="4">
    <source>
        <dbReference type="Proteomes" id="UP000029481"/>
    </source>
</evidence>
<feature type="chain" id="PRO_5001849204" evidence="1">
    <location>
        <begin position="24"/>
        <end position="436"/>
    </location>
</feature>
<dbReference type="Gene3D" id="3.40.710.10">
    <property type="entry name" value="DD-peptidase/beta-lactamase superfamily"/>
    <property type="match status" value="1"/>
</dbReference>
<reference evidence="3 4" key="1">
    <citation type="submission" date="2014-09" db="EMBL/GenBank/DDBJ databases">
        <title>Cedecea neteri SSMD04 Genome Sequencing.</title>
        <authorList>
            <person name="Tan J.-Y."/>
        </authorList>
    </citation>
    <scope>NUCLEOTIDE SEQUENCE [LARGE SCALE GENOMIC DNA]</scope>
    <source>
        <strain evidence="3 4">SSMD04</strain>
    </source>
</reference>
<evidence type="ECO:0000313" key="3">
    <source>
        <dbReference type="EMBL" id="AIR07254.1"/>
    </source>
</evidence>
<dbReference type="PANTHER" id="PTHR43283">
    <property type="entry name" value="BETA-LACTAMASE-RELATED"/>
    <property type="match status" value="1"/>
</dbReference>
<evidence type="ECO:0000259" key="2">
    <source>
        <dbReference type="Pfam" id="PF00144"/>
    </source>
</evidence>
<name>A0A089Q9T0_9ENTR</name>
<dbReference type="EMBL" id="CP009451">
    <property type="protein sequence ID" value="AIR07254.1"/>
    <property type="molecule type" value="Genomic_DNA"/>
</dbReference>
<sequence>MTKLNTGICLLTLCLGAALQVNAAPVTADCQTLQLATCPAPTDTKLPDVKDMLTWNQQQRVVGFRNDYRSYEGDVFKAGQSVPVPRAAKDLSGVSYQYDGHDFKLGEYLKRNSVTGMMVIKDGKIVWDYYGEGNTPTTLWTSRSVGKSVVSTLVGVAVKEGKITSLDDEIVKYNPDVKGTAWEHVTVRQLLQHTSGVSWGEDYTNPKSDFAQLTQCEANSDTYDCVNKLVKDPQRKAYAKPGEAWSYSSGGAWLLGDTLEKATGKSLAQNLQEAIWQPYGMTHDGVWHSYQPGKHDVGAHGFNATLEDWGKFGLFIMNNGVLPDGKKMLPDGWVSQARDWNKAQKSVTAAHPDGSYGFEWWNNSVPANAGNVGPKHGLESKDSMWALGIFGQMIMVNQKEKLVIVQWSTWPKAEPSFSAQPLEASLMFNAIANSLK</sequence>
<dbReference type="KEGG" id="cnt:JT31_22350"/>
<gene>
    <name evidence="3" type="ORF">JT31_22350</name>
</gene>
<dbReference type="OrthoDB" id="119951at2"/>